<dbReference type="OrthoDB" id="5979319at2"/>
<evidence type="ECO:0000313" key="2">
    <source>
        <dbReference type="Proteomes" id="UP000316584"/>
    </source>
</evidence>
<dbReference type="AlphaFoldDB" id="A0A518N1Z8"/>
<dbReference type="RefSeq" id="WP_144889994.1">
    <property type="nucleotide sequence ID" value="NZ_CP042218.1"/>
</dbReference>
<name>A0A518N1Z8_9GAMM</name>
<accession>A0A518N1Z8</accession>
<dbReference type="EMBL" id="CP042218">
    <property type="protein sequence ID" value="QDW65927.1"/>
    <property type="molecule type" value="Genomic_DNA"/>
</dbReference>
<reference evidence="1 2" key="1">
    <citation type="submission" date="2019-07" db="EMBL/GenBank/DDBJ databases">
        <title>Full genome sequence of Luteimonas sp. Gr-4.</title>
        <authorList>
            <person name="Im W.-T."/>
        </authorList>
    </citation>
    <scope>NUCLEOTIDE SEQUENCE [LARGE SCALE GENOMIC DNA]</scope>
    <source>
        <strain evidence="1 2">Gr-4</strain>
    </source>
</reference>
<dbReference type="Proteomes" id="UP000316584">
    <property type="component" value="Chromosome"/>
</dbReference>
<organism evidence="1 2">
    <name type="scientific">Luteimonas granuli</name>
    <dbReference type="NCBI Taxonomy" id="1176533"/>
    <lineage>
        <taxon>Bacteria</taxon>
        <taxon>Pseudomonadati</taxon>
        <taxon>Pseudomonadota</taxon>
        <taxon>Gammaproteobacteria</taxon>
        <taxon>Lysobacterales</taxon>
        <taxon>Lysobacteraceae</taxon>
        <taxon>Luteimonas</taxon>
    </lineage>
</organism>
<proteinExistence type="predicted"/>
<gene>
    <name evidence="1" type="ORF">FPZ22_02650</name>
</gene>
<dbReference type="SUPFAM" id="SSF56935">
    <property type="entry name" value="Porins"/>
    <property type="match status" value="1"/>
</dbReference>
<dbReference type="KEGG" id="lug:FPZ22_02650"/>
<sequence length="444" mass="49797">MSSGPGVAHRLHGPGGRRAILCMALLVALPGSAGAFDVDYEIGVAAIHSDNIALDDEAGTSDTVLAPRLRFALERQGSAATLQARGQVEYRDYLDDTFASEWRGELAGQFDWSIIPQRVSLVLEDYLSQQPVDLGVGLSPGNLQRVNVFVGGPSFHARLGDATRARLDLRAANSHAEESEDFNGDRYSAALRVQRELSPTQQASLNAVATRAEFDEAGEAADYSRVDAFVSYRHEYARGYAELDLGRSRLSPETDGSRVTATLARADLVWTPSARSRLHANARYQLADSTQDLILRQSDLSETGIPELVASTLPVNPDVYRQRRFNLDYRYRGDRFELRLRPRYRSHRYLRTALDDHEDYSGYAEFAYRARPRLTLSLQATALNREFLVTQRKDRDRVYGIQADWLWTRHLTSQIGFHRNTRDSTAPGADYAENAISVALMWRR</sequence>
<keyword evidence="2" id="KW-1185">Reference proteome</keyword>
<protein>
    <submittedName>
        <fullName evidence="1">Outer membrane beta-barrel protein</fullName>
    </submittedName>
</protein>
<evidence type="ECO:0000313" key="1">
    <source>
        <dbReference type="EMBL" id="QDW65927.1"/>
    </source>
</evidence>